<evidence type="ECO:0000313" key="2">
    <source>
        <dbReference type="EMBL" id="CCQ36409.1"/>
    </source>
</evidence>
<dbReference type="InterPro" id="IPR055741">
    <property type="entry name" value="DUF7317"/>
</dbReference>
<keyword evidence="3" id="KW-1185">Reference proteome</keyword>
<dbReference type="EMBL" id="HF582854">
    <property type="protein sequence ID" value="CCQ36409.1"/>
    <property type="molecule type" value="Genomic_DNA"/>
</dbReference>
<organism evidence="2 3">
    <name type="scientific">Natronomonas moolapensis (strain DSM 18674 / CECT 7526 / JCM 14361 / 8.8.11)</name>
    <dbReference type="NCBI Taxonomy" id="268739"/>
    <lineage>
        <taxon>Archaea</taxon>
        <taxon>Methanobacteriati</taxon>
        <taxon>Methanobacteriota</taxon>
        <taxon>Stenosarchaea group</taxon>
        <taxon>Halobacteria</taxon>
        <taxon>Halobacteriales</taxon>
        <taxon>Natronomonadaceae</taxon>
        <taxon>Natronomonas</taxon>
    </lineage>
</organism>
<evidence type="ECO:0000256" key="1">
    <source>
        <dbReference type="SAM" id="MobiDB-lite"/>
    </source>
</evidence>
<evidence type="ECO:0000313" key="3">
    <source>
        <dbReference type="Proteomes" id="UP000011867"/>
    </source>
</evidence>
<gene>
    <name evidence="2" type="ordered locus">Nmlp_2237</name>
</gene>
<proteinExistence type="predicted"/>
<sequence length="60" mass="6263">MQQHALRTAMTLYEGGTLDLPTAATRAGVSEDRLRRAVRRAGGSVPTPDVDAGRVAVGAD</sequence>
<dbReference type="RefSeq" id="WP_015409209.1">
    <property type="nucleotide sequence ID" value="NC_020388.1"/>
</dbReference>
<feature type="region of interest" description="Disordered" evidence="1">
    <location>
        <begin position="39"/>
        <end position="60"/>
    </location>
</feature>
<dbReference type="OrthoDB" id="225412at2157"/>
<dbReference type="STRING" id="268739.Nmlp_2237"/>
<dbReference type="GeneID" id="14651174"/>
<name>M1XQH0_NATM8</name>
<dbReference type="KEGG" id="nmo:Nmlp_2237"/>
<evidence type="ECO:0008006" key="4">
    <source>
        <dbReference type="Google" id="ProtNLM"/>
    </source>
</evidence>
<protein>
    <recommendedName>
        <fullName evidence="4">HTH domain protein</fullName>
    </recommendedName>
</protein>
<accession>M1XQH0</accession>
<reference evidence="2 3" key="1">
    <citation type="journal article" date="2013" name="Genome Announc.">
        <title>Genome of the haloarchaeon Natronomonas moolapensis, a neutrophilic member of a previously haloalkaliphilic genus.</title>
        <authorList>
            <person name="Dyall-Smith M.L."/>
            <person name="Pfeiffer F."/>
            <person name="Oberwinkler T."/>
            <person name="Klee K."/>
            <person name="Rampp M."/>
            <person name="Palm P."/>
            <person name="Gross K."/>
            <person name="Schuster S.C."/>
            <person name="Oesterhelt D."/>
        </authorList>
    </citation>
    <scope>NUCLEOTIDE SEQUENCE [LARGE SCALE GENOMIC DNA]</scope>
    <source>
        <strain evidence="3">DSM 18674 / JCM 14361 / 8.8.11</strain>
    </source>
</reference>
<dbReference type="eggNOG" id="arCOG11371">
    <property type="taxonomic scope" value="Archaea"/>
</dbReference>
<dbReference type="Proteomes" id="UP000011867">
    <property type="component" value="Chromosome"/>
</dbReference>
<dbReference type="HOGENOM" id="CLU_2930292_0_0_2"/>
<dbReference type="AlphaFoldDB" id="M1XQH0"/>
<dbReference type="Pfam" id="PF24001">
    <property type="entry name" value="DUF7317"/>
    <property type="match status" value="1"/>
</dbReference>